<proteinExistence type="predicted"/>
<evidence type="ECO:0000313" key="1">
    <source>
        <dbReference type="Proteomes" id="UP000887565"/>
    </source>
</evidence>
<name>A0A915IF94_ROMCU</name>
<accession>A0A915IF94</accession>
<keyword evidence="1" id="KW-1185">Reference proteome</keyword>
<organism evidence="1 2">
    <name type="scientific">Romanomermis culicivorax</name>
    <name type="common">Nematode worm</name>
    <dbReference type="NCBI Taxonomy" id="13658"/>
    <lineage>
        <taxon>Eukaryota</taxon>
        <taxon>Metazoa</taxon>
        <taxon>Ecdysozoa</taxon>
        <taxon>Nematoda</taxon>
        <taxon>Enoplea</taxon>
        <taxon>Dorylaimia</taxon>
        <taxon>Mermithida</taxon>
        <taxon>Mermithoidea</taxon>
        <taxon>Mermithidae</taxon>
        <taxon>Romanomermis</taxon>
    </lineage>
</organism>
<evidence type="ECO:0000313" key="2">
    <source>
        <dbReference type="WBParaSite" id="nRc.2.0.1.t12468-RA"/>
    </source>
</evidence>
<protein>
    <submittedName>
        <fullName evidence="2">Uncharacterized protein</fullName>
    </submittedName>
</protein>
<reference evidence="2" key="1">
    <citation type="submission" date="2022-11" db="UniProtKB">
        <authorList>
            <consortium name="WormBaseParasite"/>
        </authorList>
    </citation>
    <scope>IDENTIFICATION</scope>
</reference>
<dbReference type="WBParaSite" id="nRc.2.0.1.t12468-RA">
    <property type="protein sequence ID" value="nRc.2.0.1.t12468-RA"/>
    <property type="gene ID" value="nRc.2.0.1.g12468"/>
</dbReference>
<dbReference type="AlphaFoldDB" id="A0A915IF94"/>
<sequence>MIKGKAHSNKAWLTLRRHSSLCTSHFLAHSTKGQTASVSKALSAMRHNLIELSNDFKEVLEIFDTIDIIRVQLSLCYSFWAMICKLGQQGKACKNILTSDADQRFGGGKRGNFSALRDRAEPSH</sequence>
<dbReference type="Proteomes" id="UP000887565">
    <property type="component" value="Unplaced"/>
</dbReference>